<dbReference type="EC" id="3.2.1.4" evidence="3"/>
<evidence type="ECO:0000256" key="2">
    <source>
        <dbReference type="ARBA" id="ARBA00007072"/>
    </source>
</evidence>
<name>A0ABR2D232_9ROSI</name>
<sequence>MHLYEKVDLVRGYYDAGDNVKFGLPMAFTITMFSWGVIEYGDEISGAGEYTYALEAIKWGTDYFIKAHTHPNVLWAQRLEDMTTSRQAYKINKRNPGSDVAGSNNGPSVGYRLVGFALFIFMFSVPGNIACFQELEALTIASAAGKPLSERSNKDKIVSGEPHLLVDARLEVREHSTPCLEARLPEIHSAPKEEQGNDNNHMKNQNNEATSARQYTYTIIDTKQA</sequence>
<protein>
    <recommendedName>
        <fullName evidence="3">cellulase</fullName>
        <ecNumber evidence="3">3.2.1.4</ecNumber>
    </recommendedName>
</protein>
<dbReference type="PANTHER" id="PTHR22298">
    <property type="entry name" value="ENDO-1,4-BETA-GLUCANASE"/>
    <property type="match status" value="1"/>
</dbReference>
<evidence type="ECO:0000256" key="7">
    <source>
        <dbReference type="ARBA" id="ARBA00023295"/>
    </source>
</evidence>
<dbReference type="EMBL" id="JBBPBM010000038">
    <property type="protein sequence ID" value="KAK8527189.1"/>
    <property type="molecule type" value="Genomic_DNA"/>
</dbReference>
<evidence type="ECO:0000256" key="8">
    <source>
        <dbReference type="ARBA" id="ARBA00023326"/>
    </source>
</evidence>
<organism evidence="11 12">
    <name type="scientific">Hibiscus sabdariffa</name>
    <name type="common">roselle</name>
    <dbReference type="NCBI Taxonomy" id="183260"/>
    <lineage>
        <taxon>Eukaryota</taxon>
        <taxon>Viridiplantae</taxon>
        <taxon>Streptophyta</taxon>
        <taxon>Embryophyta</taxon>
        <taxon>Tracheophyta</taxon>
        <taxon>Spermatophyta</taxon>
        <taxon>Magnoliopsida</taxon>
        <taxon>eudicotyledons</taxon>
        <taxon>Gunneridae</taxon>
        <taxon>Pentapetalae</taxon>
        <taxon>rosids</taxon>
        <taxon>malvids</taxon>
        <taxon>Malvales</taxon>
        <taxon>Malvaceae</taxon>
        <taxon>Malvoideae</taxon>
        <taxon>Hibiscus</taxon>
    </lineage>
</organism>
<feature type="compositionally biased region" description="Polar residues" evidence="9">
    <location>
        <begin position="197"/>
        <end position="215"/>
    </location>
</feature>
<feature type="region of interest" description="Disordered" evidence="9">
    <location>
        <begin position="187"/>
        <end position="215"/>
    </location>
</feature>
<dbReference type="Pfam" id="PF00759">
    <property type="entry name" value="Glyco_hydro_9"/>
    <property type="match status" value="1"/>
</dbReference>
<evidence type="ECO:0000256" key="4">
    <source>
        <dbReference type="ARBA" id="ARBA00022801"/>
    </source>
</evidence>
<dbReference type="Gene3D" id="1.50.10.10">
    <property type="match status" value="1"/>
</dbReference>
<keyword evidence="7" id="KW-0326">Glycosidase</keyword>
<keyword evidence="12" id="KW-1185">Reference proteome</keyword>
<dbReference type="Proteomes" id="UP001472677">
    <property type="component" value="Unassembled WGS sequence"/>
</dbReference>
<keyword evidence="5" id="KW-0136">Cellulose degradation</keyword>
<keyword evidence="4" id="KW-0378">Hydrolase</keyword>
<evidence type="ECO:0000256" key="9">
    <source>
        <dbReference type="SAM" id="MobiDB-lite"/>
    </source>
</evidence>
<dbReference type="InterPro" id="IPR008928">
    <property type="entry name" value="6-hairpin_glycosidase_sf"/>
</dbReference>
<keyword evidence="8" id="KW-0624">Polysaccharide degradation</keyword>
<accession>A0ABR2D232</accession>
<dbReference type="InterPro" id="IPR012341">
    <property type="entry name" value="6hp_glycosidase-like_sf"/>
</dbReference>
<evidence type="ECO:0000256" key="5">
    <source>
        <dbReference type="ARBA" id="ARBA00023001"/>
    </source>
</evidence>
<evidence type="ECO:0000256" key="3">
    <source>
        <dbReference type="ARBA" id="ARBA00012601"/>
    </source>
</evidence>
<feature type="domain" description="Glycoside hydrolase family 9" evidence="10">
    <location>
        <begin position="6"/>
        <end position="102"/>
    </location>
</feature>
<dbReference type="InterPro" id="IPR001701">
    <property type="entry name" value="Glyco_hydro_9"/>
</dbReference>
<evidence type="ECO:0000256" key="6">
    <source>
        <dbReference type="ARBA" id="ARBA00023277"/>
    </source>
</evidence>
<evidence type="ECO:0000259" key="10">
    <source>
        <dbReference type="Pfam" id="PF00759"/>
    </source>
</evidence>
<proteinExistence type="inferred from homology"/>
<gene>
    <name evidence="11" type="ORF">V6N12_054413</name>
</gene>
<comment type="catalytic activity">
    <reaction evidence="1">
        <text>Endohydrolysis of (1-&gt;4)-beta-D-glucosidic linkages in cellulose, lichenin and cereal beta-D-glucans.</text>
        <dbReference type="EC" id="3.2.1.4"/>
    </reaction>
</comment>
<keyword evidence="6" id="KW-0119">Carbohydrate metabolism</keyword>
<evidence type="ECO:0000256" key="1">
    <source>
        <dbReference type="ARBA" id="ARBA00000966"/>
    </source>
</evidence>
<dbReference type="SUPFAM" id="SSF48208">
    <property type="entry name" value="Six-hairpin glycosidases"/>
    <property type="match status" value="1"/>
</dbReference>
<evidence type="ECO:0000313" key="11">
    <source>
        <dbReference type="EMBL" id="KAK8527189.1"/>
    </source>
</evidence>
<comment type="caution">
    <text evidence="11">The sequence shown here is derived from an EMBL/GenBank/DDBJ whole genome shotgun (WGS) entry which is preliminary data.</text>
</comment>
<evidence type="ECO:0000313" key="12">
    <source>
        <dbReference type="Proteomes" id="UP001472677"/>
    </source>
</evidence>
<comment type="similarity">
    <text evidence="2">Belongs to the glycosyl hydrolase 9 (cellulase E) family.</text>
</comment>
<reference evidence="11 12" key="1">
    <citation type="journal article" date="2024" name="G3 (Bethesda)">
        <title>Genome assembly of Hibiscus sabdariffa L. provides insights into metabolisms of medicinal natural products.</title>
        <authorList>
            <person name="Kim T."/>
        </authorList>
    </citation>
    <scope>NUCLEOTIDE SEQUENCE [LARGE SCALE GENOMIC DNA]</scope>
    <source>
        <strain evidence="11">TK-2024</strain>
        <tissue evidence="11">Old leaves</tissue>
    </source>
</reference>